<evidence type="ECO:0000256" key="1">
    <source>
        <dbReference type="SAM" id="MobiDB-lite"/>
    </source>
</evidence>
<feature type="compositionally biased region" description="Polar residues" evidence="1">
    <location>
        <begin position="46"/>
        <end position="55"/>
    </location>
</feature>
<evidence type="ECO:0000259" key="2">
    <source>
        <dbReference type="SMART" id="SM00460"/>
    </source>
</evidence>
<protein>
    <submittedName>
        <fullName evidence="3">Transglutaminase-like domain-containing protein</fullName>
    </submittedName>
</protein>
<accession>A0ABS8F6Q6</accession>
<feature type="domain" description="Transglutaminase-like" evidence="2">
    <location>
        <begin position="354"/>
        <end position="415"/>
    </location>
</feature>
<dbReference type="InterPro" id="IPR038765">
    <property type="entry name" value="Papain-like_cys_pep_sf"/>
</dbReference>
<dbReference type="InterPro" id="IPR002931">
    <property type="entry name" value="Transglutaminase-like"/>
</dbReference>
<comment type="caution">
    <text evidence="3">The sequence shown here is derived from an EMBL/GenBank/DDBJ whole genome shotgun (WGS) entry which is preliminary data.</text>
</comment>
<dbReference type="SMART" id="SM00460">
    <property type="entry name" value="TGc"/>
    <property type="match status" value="1"/>
</dbReference>
<gene>
    <name evidence="3" type="ORF">LKD23_01590</name>
</gene>
<dbReference type="Pfam" id="PF01841">
    <property type="entry name" value="Transglut_core"/>
    <property type="match status" value="1"/>
</dbReference>
<dbReference type="SUPFAM" id="SSF54001">
    <property type="entry name" value="Cysteine proteinases"/>
    <property type="match status" value="1"/>
</dbReference>
<feature type="region of interest" description="Disordered" evidence="1">
    <location>
        <begin position="46"/>
        <end position="67"/>
    </location>
</feature>
<keyword evidence="4" id="KW-1185">Reference proteome</keyword>
<dbReference type="Proteomes" id="UP001430637">
    <property type="component" value="Unassembled WGS sequence"/>
</dbReference>
<evidence type="ECO:0000313" key="3">
    <source>
        <dbReference type="EMBL" id="MCC2198463.1"/>
    </source>
</evidence>
<organism evidence="3 4">
    <name type="scientific">Faecalibacterium butyricigenerans</name>
    <dbReference type="NCBI Taxonomy" id="1851427"/>
    <lineage>
        <taxon>Bacteria</taxon>
        <taxon>Bacillati</taxon>
        <taxon>Bacillota</taxon>
        <taxon>Clostridia</taxon>
        <taxon>Eubacteriales</taxon>
        <taxon>Oscillospiraceae</taxon>
        <taxon>Faecalibacterium</taxon>
    </lineage>
</organism>
<evidence type="ECO:0000313" key="4">
    <source>
        <dbReference type="Proteomes" id="UP001430637"/>
    </source>
</evidence>
<dbReference type="PANTHER" id="PTHR38339:SF1">
    <property type="entry name" value="TRANSGLUTAMINASE-LIKE DOMAIN-CONTAINING PROTEIN"/>
    <property type="match status" value="1"/>
</dbReference>
<dbReference type="Gene3D" id="3.10.620.30">
    <property type="match status" value="1"/>
</dbReference>
<dbReference type="EMBL" id="JAJEQL010000002">
    <property type="protein sequence ID" value="MCC2198463.1"/>
    <property type="molecule type" value="Genomic_DNA"/>
</dbReference>
<dbReference type="RefSeq" id="WP_227620048.1">
    <property type="nucleotide sequence ID" value="NZ_JAJEQL010000002.1"/>
</dbReference>
<sequence>MYDLNECIRSLNVGLPDDIARLKAAGYYKEAIARIDRLLAEDWTKTQNSPATNGSAAPEGYVPPENPTPHGVDALREALTVQKEIMRRLPGEYCWTEAEAIARMQERVKGFTAEEFRALDWEGRMDWRFVEGEKRYQERFAETLLATHADLAARKKTPDAPSNKNEERHRLCEKMMQEGSASADITLRTSIRMSDEAFAAALEKARAEGRDTIHVRAWLALPAACPSQSHITLDGFTETPGHIAAEDAPQRTVYWEADLAENRTFGAEYSYRETAVYADPLSFTPDPEQPDFYTGEEAPHIVFTPYLRALAAQLTEGVTSPAEKAKRIYDYVTLNVRYHFQPSYFVHESIAENCARSRRGDCGIMALTFITLCRIAGIPARWESGLAVAPGDAGCHDWARFYIAPKGWMYADCSYGSSMARRGDEMLRRHYFGSLDTGRMVANSAFEAPFDPPMTGFRSDPYDNQSGEMEADGVGLAGEERVTTKEVLRFEEVK</sequence>
<name>A0ABS8F6Q6_9FIRM</name>
<dbReference type="PANTHER" id="PTHR38339">
    <property type="entry name" value="TRANSGLUTAMINASE DOMAIN PROTEIN"/>
    <property type="match status" value="1"/>
</dbReference>
<proteinExistence type="predicted"/>
<reference evidence="3" key="1">
    <citation type="submission" date="2021-10" db="EMBL/GenBank/DDBJ databases">
        <title>Anaerobic single-cell dispensing facilitates the cultivation of human gut bacteria.</title>
        <authorList>
            <person name="Afrizal A."/>
        </authorList>
    </citation>
    <scope>NUCLEOTIDE SEQUENCE</scope>
    <source>
        <strain evidence="3">CLA-AA-H233</strain>
    </source>
</reference>